<organism evidence="2 3">
    <name type="scientific">Aspergillus pseudoustus</name>
    <dbReference type="NCBI Taxonomy" id="1810923"/>
    <lineage>
        <taxon>Eukaryota</taxon>
        <taxon>Fungi</taxon>
        <taxon>Dikarya</taxon>
        <taxon>Ascomycota</taxon>
        <taxon>Pezizomycotina</taxon>
        <taxon>Eurotiomycetes</taxon>
        <taxon>Eurotiomycetidae</taxon>
        <taxon>Eurotiales</taxon>
        <taxon>Aspergillaceae</taxon>
        <taxon>Aspergillus</taxon>
        <taxon>Aspergillus subgen. Nidulantes</taxon>
    </lineage>
</organism>
<proteinExistence type="predicted"/>
<sequence length="111" mass="12101">MGKPLGLKLGRVDFALVKSFPRLLVCPSAFSRPIAIIHPMSPFSMPDPQLNHCEHQTSHAHDPLDGSPLSPGHPVGIDDIVNFHMPAVAPQRLKARVVPPSPLSKDSQIEY</sequence>
<dbReference type="EMBL" id="JBFXLU010000173">
    <property type="protein sequence ID" value="KAL2836725.1"/>
    <property type="molecule type" value="Genomic_DNA"/>
</dbReference>
<evidence type="ECO:0000256" key="1">
    <source>
        <dbReference type="SAM" id="MobiDB-lite"/>
    </source>
</evidence>
<name>A0ABR4J9I3_9EURO</name>
<keyword evidence="3" id="KW-1185">Reference proteome</keyword>
<evidence type="ECO:0000313" key="3">
    <source>
        <dbReference type="Proteomes" id="UP001610446"/>
    </source>
</evidence>
<comment type="caution">
    <text evidence="2">The sequence shown here is derived from an EMBL/GenBank/DDBJ whole genome shotgun (WGS) entry which is preliminary data.</text>
</comment>
<dbReference type="Proteomes" id="UP001610446">
    <property type="component" value="Unassembled WGS sequence"/>
</dbReference>
<reference evidence="2 3" key="1">
    <citation type="submission" date="2024-07" db="EMBL/GenBank/DDBJ databases">
        <title>Section-level genome sequencing and comparative genomics of Aspergillus sections Usti and Cavernicolus.</title>
        <authorList>
            <consortium name="Lawrence Berkeley National Laboratory"/>
            <person name="Nybo J.L."/>
            <person name="Vesth T.C."/>
            <person name="Theobald S."/>
            <person name="Frisvad J.C."/>
            <person name="Larsen T.O."/>
            <person name="Kjaerboelling I."/>
            <person name="Rothschild-Mancinelli K."/>
            <person name="Lyhne E.K."/>
            <person name="Kogle M.E."/>
            <person name="Barry K."/>
            <person name="Clum A."/>
            <person name="Na H."/>
            <person name="Ledsgaard L."/>
            <person name="Lin J."/>
            <person name="Lipzen A."/>
            <person name="Kuo A."/>
            <person name="Riley R."/>
            <person name="Mondo S."/>
            <person name="Labutti K."/>
            <person name="Haridas S."/>
            <person name="Pangalinan J."/>
            <person name="Salamov A.A."/>
            <person name="Simmons B.A."/>
            <person name="Magnuson J.K."/>
            <person name="Chen J."/>
            <person name="Drula E."/>
            <person name="Henrissat B."/>
            <person name="Wiebenga A."/>
            <person name="Lubbers R.J."/>
            <person name="Gomes A.C."/>
            <person name="Makela M.R."/>
            <person name="Stajich J."/>
            <person name="Grigoriev I.V."/>
            <person name="Mortensen U.H."/>
            <person name="De Vries R.P."/>
            <person name="Baker S.E."/>
            <person name="Andersen M.R."/>
        </authorList>
    </citation>
    <scope>NUCLEOTIDE SEQUENCE [LARGE SCALE GENOMIC DNA]</scope>
    <source>
        <strain evidence="2 3">CBS 123904</strain>
    </source>
</reference>
<feature type="region of interest" description="Disordered" evidence="1">
    <location>
        <begin position="46"/>
        <end position="71"/>
    </location>
</feature>
<accession>A0ABR4J9I3</accession>
<evidence type="ECO:0000313" key="2">
    <source>
        <dbReference type="EMBL" id="KAL2836725.1"/>
    </source>
</evidence>
<protein>
    <submittedName>
        <fullName evidence="2">Uncharacterized protein</fullName>
    </submittedName>
</protein>
<gene>
    <name evidence="2" type="ORF">BJY01DRAFT_221633</name>
</gene>
<feature type="compositionally biased region" description="Basic and acidic residues" evidence="1">
    <location>
        <begin position="52"/>
        <end position="64"/>
    </location>
</feature>